<sequence>MTRWYGAVAEWVRARSRRERLGLAAAPVVVVLAVVVALLVTGGGDGEGRWQAGSTAEAPADGSAADSGVGEKPEERGQDGPDPVGPTGAPPPLVQPFAQQPGAKPNPPLPSPTAGLEIPEGTDGCDHAYGDRSICVPWVFPEGVTDKCAWLRERGFGELPVTGDRDRHGLDANGDGTACGSGD</sequence>
<name>A0ABQ4C992_9ACTN</name>
<evidence type="ECO:0000256" key="2">
    <source>
        <dbReference type="SAM" id="Phobius"/>
    </source>
</evidence>
<dbReference type="RefSeq" id="WP_203705634.1">
    <property type="nucleotide sequence ID" value="NZ_BAAALU010000001.1"/>
</dbReference>
<feature type="region of interest" description="Disordered" evidence="1">
    <location>
        <begin position="44"/>
        <end position="122"/>
    </location>
</feature>
<keyword evidence="2" id="KW-0812">Transmembrane</keyword>
<feature type="region of interest" description="Disordered" evidence="1">
    <location>
        <begin position="158"/>
        <end position="183"/>
    </location>
</feature>
<keyword evidence="2" id="KW-0472">Membrane</keyword>
<evidence type="ECO:0000313" key="3">
    <source>
        <dbReference type="EMBL" id="GIF58870.1"/>
    </source>
</evidence>
<dbReference type="Proteomes" id="UP000624325">
    <property type="component" value="Unassembled WGS sequence"/>
</dbReference>
<feature type="transmembrane region" description="Helical" evidence="2">
    <location>
        <begin position="21"/>
        <end position="40"/>
    </location>
</feature>
<keyword evidence="4" id="KW-1185">Reference proteome</keyword>
<accession>A0ABQ4C992</accession>
<evidence type="ECO:0008006" key="5">
    <source>
        <dbReference type="Google" id="ProtNLM"/>
    </source>
</evidence>
<evidence type="ECO:0000256" key="1">
    <source>
        <dbReference type="SAM" id="MobiDB-lite"/>
    </source>
</evidence>
<comment type="caution">
    <text evidence="3">The sequence shown here is derived from an EMBL/GenBank/DDBJ whole genome shotgun (WGS) entry which is preliminary data.</text>
</comment>
<keyword evidence="2" id="KW-1133">Transmembrane helix</keyword>
<feature type="compositionally biased region" description="Basic and acidic residues" evidence="1">
    <location>
        <begin position="69"/>
        <end position="79"/>
    </location>
</feature>
<gene>
    <name evidence="3" type="ORF">Air01nite_49650</name>
</gene>
<reference evidence="3 4" key="1">
    <citation type="submission" date="2021-01" db="EMBL/GenBank/DDBJ databases">
        <title>Whole genome shotgun sequence of Asanoa iriomotensis NBRC 100142.</title>
        <authorList>
            <person name="Komaki H."/>
            <person name="Tamura T."/>
        </authorList>
    </citation>
    <scope>NUCLEOTIDE SEQUENCE [LARGE SCALE GENOMIC DNA]</scope>
    <source>
        <strain evidence="3 4">NBRC 100142</strain>
    </source>
</reference>
<dbReference type="EMBL" id="BONC01000038">
    <property type="protein sequence ID" value="GIF58870.1"/>
    <property type="molecule type" value="Genomic_DNA"/>
</dbReference>
<protein>
    <recommendedName>
        <fullName evidence="5">Excalibur calcium-binding domain-containing protein</fullName>
    </recommendedName>
</protein>
<proteinExistence type="predicted"/>
<organism evidence="3 4">
    <name type="scientific">Asanoa iriomotensis</name>
    <dbReference type="NCBI Taxonomy" id="234613"/>
    <lineage>
        <taxon>Bacteria</taxon>
        <taxon>Bacillati</taxon>
        <taxon>Actinomycetota</taxon>
        <taxon>Actinomycetes</taxon>
        <taxon>Micromonosporales</taxon>
        <taxon>Micromonosporaceae</taxon>
        <taxon>Asanoa</taxon>
    </lineage>
</organism>
<evidence type="ECO:0000313" key="4">
    <source>
        <dbReference type="Proteomes" id="UP000624325"/>
    </source>
</evidence>